<evidence type="ECO:0000313" key="1">
    <source>
        <dbReference type="EMBL" id="GFK93768.1"/>
    </source>
</evidence>
<evidence type="ECO:0008006" key="3">
    <source>
        <dbReference type="Google" id="ProtNLM"/>
    </source>
</evidence>
<protein>
    <recommendedName>
        <fullName evidence="3">Lipoprotein</fullName>
    </recommendedName>
</protein>
<proteinExistence type="predicted"/>
<reference evidence="1 2" key="1">
    <citation type="submission" date="2020-04" db="EMBL/GenBank/DDBJ databases">
        <authorList>
            <consortium name="Desulfovibrio sp. FSS-1 genome sequencing consortium"/>
            <person name="Shimoshige H."/>
            <person name="Kobayashi H."/>
            <person name="Maekawa T."/>
        </authorList>
    </citation>
    <scope>NUCLEOTIDE SEQUENCE [LARGE SCALE GENOMIC DNA]</scope>
    <source>
        <strain evidence="1 2">SIID29052-01</strain>
    </source>
</reference>
<dbReference type="EMBL" id="BLTE01000006">
    <property type="protein sequence ID" value="GFK93768.1"/>
    <property type="molecule type" value="Genomic_DNA"/>
</dbReference>
<evidence type="ECO:0000313" key="2">
    <source>
        <dbReference type="Proteomes" id="UP000494245"/>
    </source>
</evidence>
<dbReference type="PROSITE" id="PS51257">
    <property type="entry name" value="PROKAR_LIPOPROTEIN"/>
    <property type="match status" value="1"/>
</dbReference>
<reference evidence="1 2" key="2">
    <citation type="submission" date="2020-05" db="EMBL/GenBank/DDBJ databases">
        <title>Draft genome sequence of Desulfovibrio sp. strainFSS-1.</title>
        <authorList>
            <person name="Shimoshige H."/>
            <person name="Kobayashi H."/>
            <person name="Maekawa T."/>
        </authorList>
    </citation>
    <scope>NUCLEOTIDE SEQUENCE [LARGE SCALE GENOMIC DNA]</scope>
    <source>
        <strain evidence="1 2">SIID29052-01</strain>
    </source>
</reference>
<keyword evidence="2" id="KW-1185">Reference proteome</keyword>
<organism evidence="1 2">
    <name type="scientific">Fundidesulfovibrio magnetotacticus</name>
    <dbReference type="NCBI Taxonomy" id="2730080"/>
    <lineage>
        <taxon>Bacteria</taxon>
        <taxon>Pseudomonadati</taxon>
        <taxon>Thermodesulfobacteriota</taxon>
        <taxon>Desulfovibrionia</taxon>
        <taxon>Desulfovibrionales</taxon>
        <taxon>Desulfovibrionaceae</taxon>
        <taxon>Fundidesulfovibrio</taxon>
    </lineage>
</organism>
<gene>
    <name evidence="1" type="ORF">NNJEOMEG_01602</name>
</gene>
<accession>A0A6V8LTW6</accession>
<sequence>MRLKLSWIVLTALILVASCTGIRSIAPEDVAGTPTQYATVSAPPDPALMGHWRRPQPGNLERPWLFQYCLVKKGDKYAVYYYYDSHKKNSFKGWASFSIDGSRMTSGVDGVVFYAKDGKVFMIWPGRDDHYPMEKLD</sequence>
<dbReference type="RefSeq" id="WP_173083136.1">
    <property type="nucleotide sequence ID" value="NZ_BLTE01000006.1"/>
</dbReference>
<name>A0A6V8LTW6_9BACT</name>
<comment type="caution">
    <text evidence="1">The sequence shown here is derived from an EMBL/GenBank/DDBJ whole genome shotgun (WGS) entry which is preliminary data.</text>
</comment>
<dbReference type="Proteomes" id="UP000494245">
    <property type="component" value="Unassembled WGS sequence"/>
</dbReference>
<dbReference type="AlphaFoldDB" id="A0A6V8LTW6"/>